<proteinExistence type="predicted"/>
<organism evidence="1 2">
    <name type="scientific">Escherichia coli O81 (strain ED1a)</name>
    <dbReference type="NCBI Taxonomy" id="585397"/>
    <lineage>
        <taxon>Bacteria</taxon>
        <taxon>Pseudomonadati</taxon>
        <taxon>Pseudomonadota</taxon>
        <taxon>Gammaproteobacteria</taxon>
        <taxon>Enterobacterales</taxon>
        <taxon>Enterobacteriaceae</taxon>
        <taxon>Escherichia</taxon>
    </lineage>
</organism>
<dbReference type="AlphaFoldDB" id="B7MQ46"/>
<evidence type="ECO:0000313" key="2">
    <source>
        <dbReference type="Proteomes" id="UP000000748"/>
    </source>
</evidence>
<protein>
    <submittedName>
        <fullName evidence="1">Uncharacterized protein</fullName>
    </submittedName>
</protein>
<accession>B7MQ46</accession>
<sequence>MLVPLLCEILINWYYFYDNKALTKKQIKHISFDCHTLGYRQSIDDITQNILQPRELTLRSNTNAT</sequence>
<dbReference type="KEGG" id="ecq:ECED1_0243"/>
<reference evidence="2" key="1">
    <citation type="journal article" date="2009" name="PLoS Genet.">
        <title>Organised genome dynamics in the Escherichia coli species results in highly diverse adaptive paths.</title>
        <authorList>
            <person name="Touchon M."/>
            <person name="Hoede C."/>
            <person name="Tenaillon O."/>
            <person name="Barbe V."/>
            <person name="Baeriswyl S."/>
            <person name="Bidet P."/>
            <person name="Bingen E."/>
            <person name="Bonacorsi S."/>
            <person name="Bouchier C."/>
            <person name="Bouvet O."/>
            <person name="Calteau A."/>
            <person name="Chiapello H."/>
            <person name="Clermont O."/>
            <person name="Cruveiller S."/>
            <person name="Danchin A."/>
            <person name="Diard M."/>
            <person name="Dossat C."/>
            <person name="Karoui M.E."/>
            <person name="Frapy E."/>
            <person name="Garry L."/>
            <person name="Ghigo J.M."/>
            <person name="Gilles A.M."/>
            <person name="Johnson J."/>
            <person name="Le Bouguenec C."/>
            <person name="Lescat M."/>
            <person name="Mangenot S."/>
            <person name="Martinez-Jehanne V."/>
            <person name="Matic I."/>
            <person name="Nassif X."/>
            <person name="Oztas S."/>
            <person name="Petit M.A."/>
            <person name="Pichon C."/>
            <person name="Rouy Z."/>
            <person name="Ruf C.S."/>
            <person name="Schneider D."/>
            <person name="Tourret J."/>
            <person name="Vacherie B."/>
            <person name="Vallenet D."/>
            <person name="Medigue C."/>
            <person name="Rocha E.P.C."/>
            <person name="Denamur E."/>
        </authorList>
    </citation>
    <scope>NUCLEOTIDE SEQUENCE [LARGE SCALE GENOMIC DNA]</scope>
    <source>
        <strain evidence="2">ED1a</strain>
    </source>
</reference>
<dbReference type="Proteomes" id="UP000000748">
    <property type="component" value="Chromosome"/>
</dbReference>
<name>B7MQ46_ECO81</name>
<evidence type="ECO:0000313" key="1">
    <source>
        <dbReference type="EMBL" id="CAR06458.1"/>
    </source>
</evidence>
<gene>
    <name evidence="1" type="ordered locus">ECED1_0243</name>
</gene>
<dbReference type="HOGENOM" id="CLU_2842800_0_0_6"/>
<dbReference type="EMBL" id="CU928162">
    <property type="protein sequence ID" value="CAR06458.1"/>
    <property type="molecule type" value="Genomic_DNA"/>
</dbReference>